<accession>A0A7T5R0W2</accession>
<organism evidence="1 2">
    <name type="scientific">Micavibrio aeruginosavorus</name>
    <dbReference type="NCBI Taxonomy" id="349221"/>
    <lineage>
        <taxon>Bacteria</taxon>
        <taxon>Pseudomonadati</taxon>
        <taxon>Bdellovibrionota</taxon>
        <taxon>Bdellovibrionia</taxon>
        <taxon>Bdellovibrionales</taxon>
        <taxon>Pseudobdellovibrionaceae</taxon>
        <taxon>Micavibrio</taxon>
    </lineage>
</organism>
<reference evidence="1 2" key="1">
    <citation type="submission" date="2020-07" db="EMBL/GenBank/DDBJ databases">
        <title>Huge and variable diversity of episymbiotic CPR bacteria and DPANN archaea in groundwater ecosystems.</title>
        <authorList>
            <person name="He C.Y."/>
            <person name="Keren R."/>
            <person name="Whittaker M."/>
            <person name="Farag I.F."/>
            <person name="Doudna J."/>
            <person name="Cate J.H.D."/>
            <person name="Banfield J.F."/>
        </authorList>
    </citation>
    <scope>NUCLEOTIDE SEQUENCE [LARGE SCALE GENOMIC DNA]</scope>
    <source>
        <strain evidence="1">NC_groundwater_70_Ag_B-0.1um_54_66</strain>
    </source>
</reference>
<dbReference type="Proteomes" id="UP000595362">
    <property type="component" value="Chromosome"/>
</dbReference>
<evidence type="ECO:0000313" key="1">
    <source>
        <dbReference type="EMBL" id="QQG35490.1"/>
    </source>
</evidence>
<evidence type="ECO:0008006" key="3">
    <source>
        <dbReference type="Google" id="ProtNLM"/>
    </source>
</evidence>
<name>A0A7T5R0W2_9BACT</name>
<sequence>MKRFLRILSVLVLAVLLSGMSKVSPEIMALKKKGDRVVAGIERLIEQNHNPAEVVALAQHVPKLVETGRMDEANETVDAALALIEQIEAQGEVVAPEPPDDSYGPAEMVEIEGYDGHIMEPFLTTDGKYLLFNNENYPEADTDLHIAERTGTLSFKYLGKLKGANTRALDGAPSMDSAGNVYFTTTRAYGDKLDTIYTGVFDGKRLKNVRVAPGHISPDRLWDINMDVSISPDGRDMYISRATFMEKGHVPIKSDIMLAHAGPSGFEIDPHGTEIMKNQNTEALEYAPAITGDGLTLFYTRAAEGMTGLRILVATRADKNAVFDTPKVIPTITGFVEAPTFSPDASELFFHKKKAGKFRVFRVARK</sequence>
<dbReference type="SUPFAM" id="SSF82171">
    <property type="entry name" value="DPP6 N-terminal domain-like"/>
    <property type="match status" value="1"/>
</dbReference>
<proteinExistence type="predicted"/>
<dbReference type="AlphaFoldDB" id="A0A7T5R0W2"/>
<evidence type="ECO:0000313" key="2">
    <source>
        <dbReference type="Proteomes" id="UP000595362"/>
    </source>
</evidence>
<protein>
    <recommendedName>
        <fullName evidence="3">SMP-30/Gluconolactonase/LRE-like region domain-containing protein</fullName>
    </recommendedName>
</protein>
<gene>
    <name evidence="1" type="ORF">HYS17_08085</name>
</gene>
<dbReference type="EMBL" id="CP066681">
    <property type="protein sequence ID" value="QQG35490.1"/>
    <property type="molecule type" value="Genomic_DNA"/>
</dbReference>